<accession>A0A5N8WIT0</accession>
<sequence length="65" mass="7006">MPRIYGMELEDGHDLGLDATPSCCSDEMEGKDREDGGREYTCGDCGTELIVSPNGLVFDIYEGAA</sequence>
<organism evidence="1 3">
    <name type="scientific">Streptomyces acidicola</name>
    <dbReference type="NCBI Taxonomy" id="2596892"/>
    <lineage>
        <taxon>Bacteria</taxon>
        <taxon>Bacillati</taxon>
        <taxon>Actinomycetota</taxon>
        <taxon>Actinomycetes</taxon>
        <taxon>Kitasatosporales</taxon>
        <taxon>Streptomycetaceae</taxon>
        <taxon>Streptomyces</taxon>
    </lineage>
</organism>
<protein>
    <submittedName>
        <fullName evidence="1">Uncharacterized protein</fullName>
    </submittedName>
</protein>
<comment type="caution">
    <text evidence="1">The sequence shown here is derived from an EMBL/GenBank/DDBJ whole genome shotgun (WGS) entry which is preliminary data.</text>
</comment>
<proteinExistence type="predicted"/>
<gene>
    <name evidence="1" type="ORF">FPZ41_00490</name>
    <name evidence="2" type="ORF">FPZ41_01195</name>
</gene>
<reference evidence="1 3" key="1">
    <citation type="submission" date="2019-09" db="EMBL/GenBank/DDBJ databases">
        <authorList>
            <person name="Duangmal K."/>
            <person name="Teo W.F.A."/>
            <person name="Lipun K."/>
        </authorList>
    </citation>
    <scope>NUCLEOTIDE SEQUENCE [LARGE SCALE GENOMIC DNA]</scope>
    <source>
        <strain evidence="1 3">K1PN6</strain>
    </source>
</reference>
<evidence type="ECO:0000313" key="2">
    <source>
        <dbReference type="EMBL" id="MPY47278.1"/>
    </source>
</evidence>
<name>A0A5N8WIT0_9ACTN</name>
<dbReference type="RefSeq" id="WP_152857985.1">
    <property type="nucleotide sequence ID" value="NZ_VMNX01000001.1"/>
</dbReference>
<dbReference type="Proteomes" id="UP000373149">
    <property type="component" value="Unassembled WGS sequence"/>
</dbReference>
<keyword evidence="3" id="KW-1185">Reference proteome</keyword>
<dbReference type="EMBL" id="VMNX01000001">
    <property type="protein sequence ID" value="MPY47278.1"/>
    <property type="molecule type" value="Genomic_DNA"/>
</dbReference>
<evidence type="ECO:0000313" key="3">
    <source>
        <dbReference type="Proteomes" id="UP000373149"/>
    </source>
</evidence>
<evidence type="ECO:0000313" key="1">
    <source>
        <dbReference type="EMBL" id="MPY47139.1"/>
    </source>
</evidence>
<dbReference type="EMBL" id="VMNX01000001">
    <property type="protein sequence ID" value="MPY47139.1"/>
    <property type="molecule type" value="Genomic_DNA"/>
</dbReference>
<dbReference type="AlphaFoldDB" id="A0A5N8WIT0"/>